<evidence type="ECO:0000256" key="1">
    <source>
        <dbReference type="SAM" id="MobiDB-lite"/>
    </source>
</evidence>
<protein>
    <submittedName>
        <fullName evidence="2">Uncharacterized protein</fullName>
    </submittedName>
</protein>
<organism evidence="2 3">
    <name type="scientific">Amborella trichopoda</name>
    <dbReference type="NCBI Taxonomy" id="13333"/>
    <lineage>
        <taxon>Eukaryota</taxon>
        <taxon>Viridiplantae</taxon>
        <taxon>Streptophyta</taxon>
        <taxon>Embryophyta</taxon>
        <taxon>Tracheophyta</taxon>
        <taxon>Spermatophyta</taxon>
        <taxon>Magnoliopsida</taxon>
        <taxon>Amborellales</taxon>
        <taxon>Amborellaceae</taxon>
        <taxon>Amborella</taxon>
    </lineage>
</organism>
<feature type="region of interest" description="Disordered" evidence="1">
    <location>
        <begin position="1"/>
        <end position="23"/>
    </location>
</feature>
<evidence type="ECO:0000313" key="2">
    <source>
        <dbReference type="EMBL" id="ERN00119.1"/>
    </source>
</evidence>
<accession>W1NXP9</accession>
<proteinExistence type="predicted"/>
<dbReference type="Proteomes" id="UP000017836">
    <property type="component" value="Unassembled WGS sequence"/>
</dbReference>
<name>W1NXP9_AMBTC</name>
<dbReference type="EMBL" id="KI394952">
    <property type="protein sequence ID" value="ERN00119.1"/>
    <property type="molecule type" value="Genomic_DNA"/>
</dbReference>
<sequence>MAATEITTAVAEDNNGDKNSLSTAMGTTMVEDNNDANGNNNSLSLRFEATICLHYKTNSVENKARTCDWFARGNDKGLQGEVTKATICLQQRFAQASIVPLMGFIFSAAEIFC</sequence>
<dbReference type="AlphaFoldDB" id="W1NXP9"/>
<dbReference type="HOGENOM" id="CLU_2136878_0_0_1"/>
<dbReference type="Gramene" id="ERN00119">
    <property type="protein sequence ID" value="ERN00119"/>
    <property type="gene ID" value="AMTR_s00112p00104810"/>
</dbReference>
<evidence type="ECO:0000313" key="3">
    <source>
        <dbReference type="Proteomes" id="UP000017836"/>
    </source>
</evidence>
<keyword evidence="3" id="KW-1185">Reference proteome</keyword>
<gene>
    <name evidence="2" type="ORF">AMTR_s00112p00104810</name>
</gene>
<reference evidence="3" key="1">
    <citation type="journal article" date="2013" name="Science">
        <title>The Amborella genome and the evolution of flowering plants.</title>
        <authorList>
            <consortium name="Amborella Genome Project"/>
        </authorList>
    </citation>
    <scope>NUCLEOTIDE SEQUENCE [LARGE SCALE GENOMIC DNA]</scope>
</reference>